<dbReference type="Proteomes" id="UP000054621">
    <property type="component" value="Unassembled WGS sequence"/>
</dbReference>
<dbReference type="EMBL" id="LNYV01000011">
    <property type="protein sequence ID" value="KTD58956.1"/>
    <property type="molecule type" value="Genomic_DNA"/>
</dbReference>
<organism evidence="1 2">
    <name type="scientific">Legionella sainthelensi</name>
    <dbReference type="NCBI Taxonomy" id="28087"/>
    <lineage>
        <taxon>Bacteria</taxon>
        <taxon>Pseudomonadati</taxon>
        <taxon>Pseudomonadota</taxon>
        <taxon>Gammaproteobacteria</taxon>
        <taxon>Legionellales</taxon>
        <taxon>Legionellaceae</taxon>
        <taxon>Legionella</taxon>
    </lineage>
</organism>
<dbReference type="PATRIC" id="fig|28087.4.peg.806"/>
<dbReference type="RefSeq" id="WP_027271718.1">
    <property type="nucleotide sequence ID" value="NZ_CAAAJE010000023.1"/>
</dbReference>
<protein>
    <submittedName>
        <fullName evidence="1">Uncharacterized protein</fullName>
    </submittedName>
</protein>
<accession>A0A0W0YPX1</accession>
<evidence type="ECO:0000313" key="1">
    <source>
        <dbReference type="EMBL" id="KTD58956.1"/>
    </source>
</evidence>
<comment type="caution">
    <text evidence="1">The sequence shown here is derived from an EMBL/GenBank/DDBJ whole genome shotgun (WGS) entry which is preliminary data.</text>
</comment>
<sequence length="61" mass="7058">MMDVIYLGIVALFVSQNRGFEQTQPRLITPLHIISFGINNFLIDVSSMRYQYEAYEEANLS</sequence>
<dbReference type="AlphaFoldDB" id="A0A0W0YPX1"/>
<reference evidence="1 2" key="1">
    <citation type="submission" date="2015-11" db="EMBL/GenBank/DDBJ databases">
        <title>Genomic analysis of 38 Legionella species identifies large and diverse effector repertoires.</title>
        <authorList>
            <person name="Burstein D."/>
            <person name="Amaro F."/>
            <person name="Zusman T."/>
            <person name="Lifshitz Z."/>
            <person name="Cohen O."/>
            <person name="Gilbert J.A."/>
            <person name="Pupko T."/>
            <person name="Shuman H.A."/>
            <person name="Segal G."/>
        </authorList>
    </citation>
    <scope>NUCLEOTIDE SEQUENCE [LARGE SCALE GENOMIC DNA]</scope>
    <source>
        <strain evidence="1 2">Mt.St.Helens-4</strain>
    </source>
</reference>
<evidence type="ECO:0000313" key="2">
    <source>
        <dbReference type="Proteomes" id="UP000054621"/>
    </source>
</evidence>
<dbReference type="STRING" id="28087.Lsai_0756"/>
<proteinExistence type="predicted"/>
<gene>
    <name evidence="1" type="ORF">Lsai_0756</name>
</gene>
<name>A0A0W0YPX1_9GAMM</name>